<keyword evidence="6" id="KW-1185">Reference proteome</keyword>
<evidence type="ECO:0000259" key="4">
    <source>
        <dbReference type="Pfam" id="PF03466"/>
    </source>
</evidence>
<organism evidence="5 6">
    <name type="scientific">Sphingomonas sediminicola</name>
    <dbReference type="NCBI Taxonomy" id="386874"/>
    <lineage>
        <taxon>Bacteria</taxon>
        <taxon>Pseudomonadati</taxon>
        <taxon>Pseudomonadota</taxon>
        <taxon>Alphaproteobacteria</taxon>
        <taxon>Sphingomonadales</taxon>
        <taxon>Sphingomonadaceae</taxon>
        <taxon>Sphingomonas</taxon>
    </lineage>
</organism>
<dbReference type="EMBL" id="CP060782">
    <property type="protein sequence ID" value="QNP46848.1"/>
    <property type="molecule type" value="Genomic_DNA"/>
</dbReference>
<dbReference type="PANTHER" id="PTHR30579:SF3">
    <property type="entry name" value="TRANSCRIPTIONAL REGULATORY PROTEIN"/>
    <property type="match status" value="1"/>
</dbReference>
<gene>
    <name evidence="5" type="ORF">H9L14_00160</name>
</gene>
<evidence type="ECO:0000256" key="3">
    <source>
        <dbReference type="ARBA" id="ARBA00023163"/>
    </source>
</evidence>
<evidence type="ECO:0000256" key="1">
    <source>
        <dbReference type="ARBA" id="ARBA00023015"/>
    </source>
</evidence>
<dbReference type="PANTHER" id="PTHR30579">
    <property type="entry name" value="TRANSCRIPTIONAL REGULATOR"/>
    <property type="match status" value="1"/>
</dbReference>
<dbReference type="InterPro" id="IPR050176">
    <property type="entry name" value="LTTR"/>
</dbReference>
<evidence type="ECO:0000256" key="2">
    <source>
        <dbReference type="ARBA" id="ARBA00023125"/>
    </source>
</evidence>
<dbReference type="InterPro" id="IPR005119">
    <property type="entry name" value="LysR_subst-bd"/>
</dbReference>
<keyword evidence="2" id="KW-0238">DNA-binding</keyword>
<proteinExistence type="predicted"/>
<name>A0ABX6TGV6_9SPHN</name>
<evidence type="ECO:0000313" key="6">
    <source>
        <dbReference type="Proteomes" id="UP000516105"/>
    </source>
</evidence>
<evidence type="ECO:0000313" key="5">
    <source>
        <dbReference type="EMBL" id="QNP46848.1"/>
    </source>
</evidence>
<protein>
    <recommendedName>
        <fullName evidence="4">LysR substrate-binding domain-containing protein</fullName>
    </recommendedName>
</protein>
<dbReference type="Gene3D" id="3.40.190.290">
    <property type="match status" value="1"/>
</dbReference>
<dbReference type="SUPFAM" id="SSF53850">
    <property type="entry name" value="Periplasmic binding protein-like II"/>
    <property type="match status" value="1"/>
</dbReference>
<accession>A0ABX6TGV6</accession>
<dbReference type="Proteomes" id="UP000516105">
    <property type="component" value="Chromosome"/>
</dbReference>
<keyword evidence="3" id="KW-0804">Transcription</keyword>
<sequence length="181" mass="20015">MIEWKIAAAVSKLIDKFPQLEIEVVAENRNVSLAMREADIAVRLGRPRSGDAVARKIGTISYRLFGTSKYIRSKPRDSYRVFTFSDPVKRETIPRALAAQVPGQEARLALPSFTAQAAAALSGTGLAMLPIFLGSQMSGLAVVDEPETGWDQEVWLLTHRDARRFQRVRIVAEAIAATFED</sequence>
<keyword evidence="1" id="KW-0805">Transcription regulation</keyword>
<feature type="domain" description="LysR substrate-binding" evidence="4">
    <location>
        <begin position="7"/>
        <end position="178"/>
    </location>
</feature>
<dbReference type="Pfam" id="PF03466">
    <property type="entry name" value="LysR_substrate"/>
    <property type="match status" value="1"/>
</dbReference>
<reference evidence="5 6" key="1">
    <citation type="submission" date="2020-08" db="EMBL/GenBank/DDBJ databases">
        <title>Genome sequence of Sphingomonas sediminicola KACC 15039T.</title>
        <authorList>
            <person name="Hyun D.-W."/>
            <person name="Bae J.-W."/>
        </authorList>
    </citation>
    <scope>NUCLEOTIDE SEQUENCE [LARGE SCALE GENOMIC DNA]</scope>
    <source>
        <strain evidence="5 6">KACC 15039</strain>
    </source>
</reference>